<gene>
    <name evidence="1" type="ORF">ENP47_12070</name>
</gene>
<organism evidence="1">
    <name type="scientific">Thermomicrobium roseum</name>
    <dbReference type="NCBI Taxonomy" id="500"/>
    <lineage>
        <taxon>Bacteria</taxon>
        <taxon>Pseudomonadati</taxon>
        <taxon>Thermomicrobiota</taxon>
        <taxon>Thermomicrobia</taxon>
        <taxon>Thermomicrobiales</taxon>
        <taxon>Thermomicrobiaceae</taxon>
        <taxon>Thermomicrobium</taxon>
    </lineage>
</organism>
<dbReference type="InterPro" id="IPR014519">
    <property type="entry name" value="UCP024492"/>
</dbReference>
<accession>A0A7C1K383</accession>
<dbReference type="PANTHER" id="PTHR39337:SF1">
    <property type="entry name" value="BLR5642 PROTEIN"/>
    <property type="match status" value="1"/>
</dbReference>
<reference evidence="1" key="1">
    <citation type="journal article" date="2020" name="mSystems">
        <title>Genome- and Community-Level Interaction Insights into Carbon Utilization and Element Cycling Functions of Hydrothermarchaeota in Hydrothermal Sediment.</title>
        <authorList>
            <person name="Zhou Z."/>
            <person name="Liu Y."/>
            <person name="Xu W."/>
            <person name="Pan J."/>
            <person name="Luo Z.H."/>
            <person name="Li M."/>
        </authorList>
    </citation>
    <scope>NUCLEOTIDE SEQUENCE [LARGE SCALE GENOMIC DNA]</scope>
    <source>
        <strain evidence="1">SpSt-222</strain>
    </source>
</reference>
<name>A0A7C1K383_THERO</name>
<protein>
    <submittedName>
        <fullName evidence="1">DUF488 domain-containing protein</fullName>
    </submittedName>
</protein>
<comment type="caution">
    <text evidence="1">The sequence shown here is derived from an EMBL/GenBank/DDBJ whole genome shotgun (WGS) entry which is preliminary data.</text>
</comment>
<dbReference type="PANTHER" id="PTHR39337">
    <property type="entry name" value="BLR5642 PROTEIN"/>
    <property type="match status" value="1"/>
</dbReference>
<dbReference type="EMBL" id="DSJL01000011">
    <property type="protein sequence ID" value="HEF66313.1"/>
    <property type="molecule type" value="Genomic_DNA"/>
</dbReference>
<dbReference type="InterPro" id="IPR007438">
    <property type="entry name" value="DUF488"/>
</dbReference>
<evidence type="ECO:0000313" key="1">
    <source>
        <dbReference type="EMBL" id="HEF66313.1"/>
    </source>
</evidence>
<dbReference type="AlphaFoldDB" id="A0A7C1K383"/>
<dbReference type="PIRSF" id="PIRSF024492">
    <property type="entry name" value="UCP024492"/>
    <property type="match status" value="1"/>
</dbReference>
<sequence length="176" mass="19942">MSNVQIFTIGHSNRSLEEFLALLRAYGIRCLVDVRRFPHSRRNPQFNRELLAQQLPEHGMSYRHCPALGGRRRPRPDSPNTGWVNAGFRGFADYMQTPVFTAALEELLQVARHEGPLALLCAEAVPWRCHRSLIADALAARGISVWHILSPTRLQPHQLTVFAQVRQGVVQYPGRS</sequence>
<dbReference type="Pfam" id="PF04343">
    <property type="entry name" value="DUF488"/>
    <property type="match status" value="1"/>
</dbReference>
<proteinExistence type="predicted"/>